<dbReference type="InParanoid" id="A0A369K5Z2"/>
<dbReference type="Proteomes" id="UP000076154">
    <property type="component" value="Unassembled WGS sequence"/>
</dbReference>
<evidence type="ECO:0000313" key="12">
    <source>
        <dbReference type="Proteomes" id="UP000076154"/>
    </source>
</evidence>
<evidence type="ECO:0000256" key="1">
    <source>
        <dbReference type="ARBA" id="ARBA00006499"/>
    </source>
</evidence>
<protein>
    <recommendedName>
        <fullName evidence="3">Acyl-protein thioesterase 1</fullName>
        <ecNumber evidence="2">3.1.2.22</ecNumber>
    </recommendedName>
    <alternativeName>
        <fullName evidence="8">Palmitoyl-protein hydrolase</fullName>
    </alternativeName>
</protein>
<dbReference type="InterPro" id="IPR050565">
    <property type="entry name" value="LYPA1-2/EST-like"/>
</dbReference>
<proteinExistence type="inferred from homology"/>
<dbReference type="GO" id="GO:0052689">
    <property type="term" value="F:carboxylic ester hydrolase activity"/>
    <property type="evidence" value="ECO:0007669"/>
    <property type="project" value="UniProtKB-KW"/>
</dbReference>
<feature type="domain" description="Phospholipase/carboxylesterase/thioesterase" evidence="10">
    <location>
        <begin position="105"/>
        <end position="208"/>
    </location>
</feature>
<dbReference type="EC" id="3.1.2.22" evidence="2"/>
<dbReference type="GO" id="GO:0008474">
    <property type="term" value="F:palmitoyl-(protein) hydrolase activity"/>
    <property type="evidence" value="ECO:0007669"/>
    <property type="project" value="UniProtKB-EC"/>
</dbReference>
<dbReference type="InterPro" id="IPR003140">
    <property type="entry name" value="PLipase/COase/thioEstase"/>
</dbReference>
<evidence type="ECO:0000256" key="9">
    <source>
        <dbReference type="ARBA" id="ARBA00047337"/>
    </source>
</evidence>
<dbReference type="PANTHER" id="PTHR10655:SF17">
    <property type="entry name" value="LYSOPHOSPHOLIPASE-LIKE PROTEIN 1"/>
    <property type="match status" value="1"/>
</dbReference>
<feature type="domain" description="Phospholipase/carboxylesterase/thioesterase" evidence="10">
    <location>
        <begin position="11"/>
        <end position="103"/>
    </location>
</feature>
<evidence type="ECO:0000256" key="6">
    <source>
        <dbReference type="ARBA" id="ARBA00022832"/>
    </source>
</evidence>
<evidence type="ECO:0000256" key="2">
    <source>
        <dbReference type="ARBA" id="ARBA00012423"/>
    </source>
</evidence>
<dbReference type="STRING" id="39966.A0A369K5Z2"/>
<keyword evidence="6" id="KW-0276">Fatty acid metabolism</keyword>
<dbReference type="Pfam" id="PF02230">
    <property type="entry name" value="Abhydrolase_2"/>
    <property type="match status" value="2"/>
</dbReference>
<comment type="function">
    <text evidence="7">Hydrolyzes fatty acids from S-acylated cysteine residues in proteins with a strong preference for palmitoylated G-alpha proteins over other acyl substrates. Mediates the deacylation of G-alpha proteins such as GPA1 in vivo, but has weak or no activity toward palmitoylated Ras proteins. Has weak lysophospholipase activity in vitro; however such activity may not exist in vivo.</text>
</comment>
<organism evidence="11 12">
    <name type="scientific">Hypsizygus marmoreus</name>
    <name type="common">White beech mushroom</name>
    <name type="synonym">Agaricus marmoreus</name>
    <dbReference type="NCBI Taxonomy" id="39966"/>
    <lineage>
        <taxon>Eukaryota</taxon>
        <taxon>Fungi</taxon>
        <taxon>Dikarya</taxon>
        <taxon>Basidiomycota</taxon>
        <taxon>Agaricomycotina</taxon>
        <taxon>Agaricomycetes</taxon>
        <taxon>Agaricomycetidae</taxon>
        <taxon>Agaricales</taxon>
        <taxon>Tricholomatineae</taxon>
        <taxon>Lyophyllaceae</taxon>
        <taxon>Hypsizygus</taxon>
    </lineage>
</organism>
<dbReference type="AlphaFoldDB" id="A0A369K5Z2"/>
<dbReference type="GO" id="GO:0005737">
    <property type="term" value="C:cytoplasm"/>
    <property type="evidence" value="ECO:0007669"/>
    <property type="project" value="TreeGrafter"/>
</dbReference>
<dbReference type="PANTHER" id="PTHR10655">
    <property type="entry name" value="LYSOPHOSPHOLIPASE-RELATED"/>
    <property type="match status" value="1"/>
</dbReference>
<dbReference type="OrthoDB" id="2418081at2759"/>
<accession>A0A369K5Z2</accession>
<name>A0A369K5Z2_HYPMA</name>
<keyword evidence="12" id="KW-1185">Reference proteome</keyword>
<dbReference type="GO" id="GO:0006631">
    <property type="term" value="P:fatty acid metabolic process"/>
    <property type="evidence" value="ECO:0007669"/>
    <property type="project" value="UniProtKB-KW"/>
</dbReference>
<evidence type="ECO:0000256" key="5">
    <source>
        <dbReference type="ARBA" id="ARBA00022801"/>
    </source>
</evidence>
<evidence type="ECO:0000259" key="10">
    <source>
        <dbReference type="Pfam" id="PF02230"/>
    </source>
</evidence>
<dbReference type="Gene3D" id="3.40.50.1820">
    <property type="entry name" value="alpha/beta hydrolase"/>
    <property type="match status" value="1"/>
</dbReference>
<gene>
    <name evidence="11" type="ORF">Hypma_015125</name>
</gene>
<keyword evidence="4" id="KW-0719">Serine esterase</keyword>
<evidence type="ECO:0000256" key="3">
    <source>
        <dbReference type="ARBA" id="ARBA00014923"/>
    </source>
</evidence>
<comment type="catalytic activity">
    <reaction evidence="9">
        <text>S-hexadecanoyl-L-cysteinyl-[protein] + H2O = L-cysteinyl-[protein] + hexadecanoate + H(+)</text>
        <dbReference type="Rhea" id="RHEA:19233"/>
        <dbReference type="Rhea" id="RHEA-COMP:10131"/>
        <dbReference type="Rhea" id="RHEA-COMP:11032"/>
        <dbReference type="ChEBI" id="CHEBI:7896"/>
        <dbReference type="ChEBI" id="CHEBI:15377"/>
        <dbReference type="ChEBI" id="CHEBI:15378"/>
        <dbReference type="ChEBI" id="CHEBI:29950"/>
        <dbReference type="ChEBI" id="CHEBI:74151"/>
        <dbReference type="EC" id="3.1.2.22"/>
    </reaction>
</comment>
<keyword evidence="6" id="KW-0443">Lipid metabolism</keyword>
<reference evidence="11" key="1">
    <citation type="submission" date="2018-04" db="EMBL/GenBank/DDBJ databases">
        <title>Whole genome sequencing of Hypsizygus marmoreus.</title>
        <authorList>
            <person name="Choi I.-G."/>
            <person name="Min B."/>
            <person name="Kim J.-G."/>
            <person name="Kim S."/>
            <person name="Oh Y.-L."/>
            <person name="Kong W.-S."/>
            <person name="Park H."/>
            <person name="Jeong J."/>
            <person name="Song E.-S."/>
        </authorList>
    </citation>
    <scope>NUCLEOTIDE SEQUENCE [LARGE SCALE GENOMIC DNA]</scope>
    <source>
        <strain evidence="11">51987-8</strain>
    </source>
</reference>
<evidence type="ECO:0000256" key="4">
    <source>
        <dbReference type="ARBA" id="ARBA00022487"/>
    </source>
</evidence>
<comment type="caution">
    <text evidence="11">The sequence shown here is derived from an EMBL/GenBank/DDBJ whole genome shotgun (WGS) entry which is preliminary data.</text>
</comment>
<comment type="similarity">
    <text evidence="1">Belongs to the AB hydrolase superfamily. AB hydrolase 2 family.</text>
</comment>
<evidence type="ECO:0000313" key="11">
    <source>
        <dbReference type="EMBL" id="RDB28982.1"/>
    </source>
</evidence>
<keyword evidence="5" id="KW-0378">Hydrolase</keyword>
<dbReference type="SUPFAM" id="SSF53474">
    <property type="entry name" value="alpha/beta-Hydrolases"/>
    <property type="match status" value="1"/>
</dbReference>
<dbReference type="InterPro" id="IPR029058">
    <property type="entry name" value="AB_hydrolase_fold"/>
</dbReference>
<evidence type="ECO:0000256" key="7">
    <source>
        <dbReference type="ARBA" id="ARBA00029392"/>
    </source>
</evidence>
<evidence type="ECO:0000256" key="8">
    <source>
        <dbReference type="ARBA" id="ARBA00031195"/>
    </source>
</evidence>
<dbReference type="EMBL" id="LUEZ02000010">
    <property type="protein sequence ID" value="RDB28982.1"/>
    <property type="molecule type" value="Genomic_DNA"/>
</dbReference>
<sequence length="212" mass="23660">MDREPSFHNVVTIPARQTQTATIIFIHGLGQSNVTWRMVAAEALSPSLPHVQWLFPQASKRPVSMNQGLRRPSWFDIARLPPSPNEFDEYAISESIGLIEDLILSQGAALSMMVALTSLHDLGGVVSLSGWIPPRARHMIHATPTFPILWCHGIADREIPFTYGQEAIAFLRNTLRLPQSRLQLRAYDGLDHAINDAELNDVAYWLQCVLSG</sequence>